<comment type="similarity">
    <text evidence="11">Belongs to the BchN/ChlN family.</text>
</comment>
<dbReference type="AlphaFoldDB" id="A0A327JN89"/>
<dbReference type="UniPathway" id="UPA00671"/>
<dbReference type="GO" id="GO:0005524">
    <property type="term" value="F:ATP binding"/>
    <property type="evidence" value="ECO:0007669"/>
    <property type="project" value="UniProtKB-UniRule"/>
</dbReference>
<dbReference type="GO" id="GO:0016636">
    <property type="term" value="F:oxidoreductase activity, acting on the CH-CH group of donors, iron-sulfur protein as acceptor"/>
    <property type="evidence" value="ECO:0007669"/>
    <property type="project" value="UniProtKB-UniRule"/>
</dbReference>
<accession>A0A327JN89</accession>
<gene>
    <name evidence="11" type="primary">bchN</name>
    <name evidence="13" type="ORF">CH339_08670</name>
</gene>
<reference evidence="13 14" key="1">
    <citation type="submission" date="2017-07" db="EMBL/GenBank/DDBJ databases">
        <title>Draft Genome Sequences of Select Purple Nonsulfur Bacteria.</title>
        <authorList>
            <person name="Lasarre B."/>
            <person name="Mckinlay J.B."/>
        </authorList>
    </citation>
    <scope>NUCLEOTIDE SEQUENCE [LARGE SCALE GENOMIC DNA]</scope>
    <source>
        <strain evidence="13 14">DSM 11290</strain>
    </source>
</reference>
<evidence type="ECO:0000256" key="7">
    <source>
        <dbReference type="ARBA" id="ARBA00023004"/>
    </source>
</evidence>
<feature type="binding site" evidence="11">
    <location>
        <position position="63"/>
    </location>
    <ligand>
        <name>[4Fe-4S] cluster</name>
        <dbReference type="ChEBI" id="CHEBI:49883"/>
        <note>ligand shared with heterodimeric partner</note>
    </ligand>
</feature>
<proteinExistence type="inferred from homology"/>
<dbReference type="GO" id="GO:0036070">
    <property type="term" value="P:light-independent bacteriochlorophyll biosynthetic process"/>
    <property type="evidence" value="ECO:0007669"/>
    <property type="project" value="UniProtKB-UniRule"/>
</dbReference>
<dbReference type="GO" id="GO:0046872">
    <property type="term" value="F:metal ion binding"/>
    <property type="evidence" value="ECO:0007669"/>
    <property type="project" value="UniProtKB-KW"/>
</dbReference>
<dbReference type="RefSeq" id="WP_111433958.1">
    <property type="nucleotide sequence ID" value="NZ_JACIGG010000008.1"/>
</dbReference>
<evidence type="ECO:0000256" key="10">
    <source>
        <dbReference type="ARBA" id="ARBA00023181"/>
    </source>
</evidence>
<evidence type="ECO:0000256" key="8">
    <source>
        <dbReference type="ARBA" id="ARBA00023014"/>
    </source>
</evidence>
<comment type="cofactor">
    <cofactor evidence="11">
        <name>[4Fe-4S] cluster</name>
        <dbReference type="ChEBI" id="CHEBI:49883"/>
    </cofactor>
    <text evidence="11">Binds 1 [4Fe-4S] cluster per heterodimer. The cluster is bound at the heterodimer interface by residues from both subunits.</text>
</comment>
<keyword evidence="5 11" id="KW-0067">ATP-binding</keyword>
<dbReference type="GO" id="GO:0016730">
    <property type="term" value="F:oxidoreductase activity, acting on iron-sulfur proteins as donors"/>
    <property type="evidence" value="ECO:0007669"/>
    <property type="project" value="InterPro"/>
</dbReference>
<dbReference type="SUPFAM" id="SSF53807">
    <property type="entry name" value="Helical backbone' metal receptor"/>
    <property type="match status" value="1"/>
</dbReference>
<evidence type="ECO:0000256" key="3">
    <source>
        <dbReference type="ARBA" id="ARBA00022723"/>
    </source>
</evidence>
<keyword evidence="14" id="KW-1185">Reference proteome</keyword>
<feature type="domain" description="Nitrogenase/oxidoreductase component 1" evidence="12">
    <location>
        <begin position="45"/>
        <end position="426"/>
    </location>
</feature>
<evidence type="ECO:0000313" key="14">
    <source>
        <dbReference type="Proteomes" id="UP000249299"/>
    </source>
</evidence>
<evidence type="ECO:0000256" key="4">
    <source>
        <dbReference type="ARBA" id="ARBA00022741"/>
    </source>
</evidence>
<evidence type="ECO:0000256" key="5">
    <source>
        <dbReference type="ARBA" id="ARBA00022840"/>
    </source>
</evidence>
<keyword evidence="2 11" id="KW-0602">Photosynthesis</keyword>
<keyword evidence="6 11" id="KW-0560">Oxidoreductase</keyword>
<dbReference type="Pfam" id="PF00148">
    <property type="entry name" value="Oxidored_nitro"/>
    <property type="match status" value="1"/>
</dbReference>
<keyword evidence="9 11" id="KW-0149">Chlorophyll biosynthesis</keyword>
<dbReference type="EMBL" id="NPEV01000014">
    <property type="protein sequence ID" value="RAI27787.1"/>
    <property type="molecule type" value="Genomic_DNA"/>
</dbReference>
<comment type="subunit">
    <text evidence="11">Protochlorophyllide reductase is composed of three subunits; BchL, BchN and BchB. Forms a heterotetramer of two BchB and two BchN subunits.</text>
</comment>
<organism evidence="13 14">
    <name type="scientific">Rhodobium orientis</name>
    <dbReference type="NCBI Taxonomy" id="34017"/>
    <lineage>
        <taxon>Bacteria</taxon>
        <taxon>Pseudomonadati</taxon>
        <taxon>Pseudomonadota</taxon>
        <taxon>Alphaproteobacteria</taxon>
        <taxon>Hyphomicrobiales</taxon>
        <taxon>Rhodobiaceae</taxon>
        <taxon>Rhodobium</taxon>
    </lineage>
</organism>
<dbReference type="HAMAP" id="MF_00352">
    <property type="entry name" value="ChlN_BchN"/>
    <property type="match status" value="1"/>
</dbReference>
<dbReference type="InterPro" id="IPR000510">
    <property type="entry name" value="Nase/OxRdtase_comp1"/>
</dbReference>
<dbReference type="OrthoDB" id="5714774at2"/>
<protein>
    <recommendedName>
        <fullName evidence="11">Light-independent protochlorophyllide reductase subunit N</fullName>
        <shortName evidence="11">DPOR subunit N</shortName>
        <shortName evidence="11">LI-POR subunit N</shortName>
        <ecNumber evidence="11">1.3.7.7</ecNumber>
    </recommendedName>
</protein>
<keyword evidence="3 11" id="KW-0479">Metal-binding</keyword>
<dbReference type="PANTHER" id="PTHR39429">
    <property type="entry name" value="LIGHT-INDEPENDENT PROTOCHLOROPHYLLIDE REDUCTASE SUBUNIT N"/>
    <property type="match status" value="1"/>
</dbReference>
<evidence type="ECO:0000259" key="12">
    <source>
        <dbReference type="Pfam" id="PF00148"/>
    </source>
</evidence>
<evidence type="ECO:0000313" key="13">
    <source>
        <dbReference type="EMBL" id="RAI27787.1"/>
    </source>
</evidence>
<keyword evidence="4 11" id="KW-0547">Nucleotide-binding</keyword>
<name>A0A327JN89_9HYPH</name>
<dbReference type="Gene3D" id="3.40.50.1980">
    <property type="entry name" value="Nitrogenase molybdenum iron protein domain"/>
    <property type="match status" value="3"/>
</dbReference>
<keyword evidence="1 11" id="KW-0004">4Fe-4S</keyword>
<dbReference type="InterPro" id="IPR005970">
    <property type="entry name" value="Protochl_reductN"/>
</dbReference>
<dbReference type="Proteomes" id="UP000249299">
    <property type="component" value="Unassembled WGS sequence"/>
</dbReference>
<dbReference type="PIRSF" id="PIRSF000162">
    <property type="entry name" value="P_chlorophyll_rd"/>
    <property type="match status" value="1"/>
</dbReference>
<sequence>MSRPASQTILSNTAAPCDAPAGGRQPILHQRGQHEVFCGLTSIIWLHRKMQDAFFLIVGSRTCAHLMQSAAGVMIFAEPRFATAIIEERDLSGMADLHDELDAVVARLLKRRPDIRMLVLVGSCPSEVIKLDLSRAAERLNREHAPDRRVIAYSGSGIETTFTQGEDSFLATLVEECPAAEADAAPSLVVAGSLADVVEDQFSRIFQALGIDNVAFLPTRRSDRLPAIGPNTRFLLAQPFLNEASKMLERRGATHIPALFPLGEEGTTAWLKAASDAFGVDPARFAAVTAPGRERARKALESYAETLSGKRIFFFPDSQLEPALARFLSREAGMGLTEVGSPYLHRRHLAAELDLLPEDVVLSEGQDVERQIDRCHEADPDLIVCGLGLANPFEAKGYATKWSIELVFTPIQGYEQAGDLAELFARPLRRRAALKVEV</sequence>
<dbReference type="PANTHER" id="PTHR39429:SF3">
    <property type="entry name" value="LIGHT-INDEPENDENT PROTOCHLOROPHYLLIDE REDUCTASE SUBUNIT N"/>
    <property type="match status" value="1"/>
</dbReference>
<evidence type="ECO:0000256" key="6">
    <source>
        <dbReference type="ARBA" id="ARBA00023002"/>
    </source>
</evidence>
<evidence type="ECO:0000256" key="2">
    <source>
        <dbReference type="ARBA" id="ARBA00022531"/>
    </source>
</evidence>
<feature type="binding site" evidence="11">
    <location>
        <position position="38"/>
    </location>
    <ligand>
        <name>[4Fe-4S] cluster</name>
        <dbReference type="ChEBI" id="CHEBI:49883"/>
        <note>ligand shared with heterodimeric partner</note>
    </ligand>
</feature>
<feature type="binding site" evidence="11">
    <location>
        <position position="124"/>
    </location>
    <ligand>
        <name>[4Fe-4S] cluster</name>
        <dbReference type="ChEBI" id="CHEBI:49883"/>
        <note>ligand shared with heterodimeric partner</note>
    </ligand>
</feature>
<dbReference type="NCBIfam" id="TIGR01279">
    <property type="entry name" value="DPOR_bchN"/>
    <property type="match status" value="1"/>
</dbReference>
<comment type="catalytic activity">
    <reaction evidence="11">
        <text>chlorophyllide a + oxidized 2[4Fe-4S]-[ferredoxin] + 2 ADP + 2 phosphate = protochlorophyllide a + reduced 2[4Fe-4S]-[ferredoxin] + 2 ATP + 2 H2O</text>
        <dbReference type="Rhea" id="RHEA:28202"/>
        <dbReference type="Rhea" id="RHEA-COMP:10002"/>
        <dbReference type="Rhea" id="RHEA-COMP:10004"/>
        <dbReference type="ChEBI" id="CHEBI:15377"/>
        <dbReference type="ChEBI" id="CHEBI:30616"/>
        <dbReference type="ChEBI" id="CHEBI:33722"/>
        <dbReference type="ChEBI" id="CHEBI:33723"/>
        <dbReference type="ChEBI" id="CHEBI:43474"/>
        <dbReference type="ChEBI" id="CHEBI:83348"/>
        <dbReference type="ChEBI" id="CHEBI:83350"/>
        <dbReference type="ChEBI" id="CHEBI:456216"/>
        <dbReference type="EC" id="1.3.7.7"/>
    </reaction>
</comment>
<evidence type="ECO:0000256" key="1">
    <source>
        <dbReference type="ARBA" id="ARBA00022485"/>
    </source>
</evidence>
<keyword evidence="8 11" id="KW-0411">Iron-sulfur</keyword>
<dbReference type="InterPro" id="IPR050293">
    <property type="entry name" value="LIPOR_BchN/ChlN"/>
</dbReference>
<dbReference type="EC" id="1.3.7.7" evidence="11"/>
<keyword evidence="7 11" id="KW-0408">Iron</keyword>
<keyword evidence="10 11" id="KW-0077">Bacteriochlorophyll biosynthesis</keyword>
<comment type="pathway">
    <text evidence="11">Porphyrin-containing compound metabolism; bacteriochlorophyll biosynthesis (light-independent).</text>
</comment>
<dbReference type="NCBIfam" id="NF002768">
    <property type="entry name" value="PRK02842.1"/>
    <property type="match status" value="1"/>
</dbReference>
<evidence type="ECO:0000256" key="11">
    <source>
        <dbReference type="HAMAP-Rule" id="MF_00352"/>
    </source>
</evidence>
<evidence type="ECO:0000256" key="9">
    <source>
        <dbReference type="ARBA" id="ARBA00023171"/>
    </source>
</evidence>
<comment type="function">
    <text evidence="11">Component of the dark-operative protochlorophyllide reductase (DPOR) that uses Mg-ATP and reduced ferredoxin to reduce ring D of protochlorophyllide (Pchlide) to form chlorophyllide a (Chlide). This reaction is light-independent. The NB-protein (BchN-BchB) is the catalytic component of the complex.</text>
</comment>
<dbReference type="GO" id="GO:0051539">
    <property type="term" value="F:4 iron, 4 sulfur cluster binding"/>
    <property type="evidence" value="ECO:0007669"/>
    <property type="project" value="UniProtKB-UniRule"/>
</dbReference>
<dbReference type="GO" id="GO:0019685">
    <property type="term" value="P:photosynthesis, dark reaction"/>
    <property type="evidence" value="ECO:0007669"/>
    <property type="project" value="InterPro"/>
</dbReference>
<comment type="caution">
    <text evidence="13">The sequence shown here is derived from an EMBL/GenBank/DDBJ whole genome shotgun (WGS) entry which is preliminary data.</text>
</comment>